<reference evidence="3" key="1">
    <citation type="journal article" date="2020" name="mSystems">
        <title>Genome- and Community-Level Interaction Insights into Carbon Utilization and Element Cycling Functions of Hydrothermarchaeota in Hydrothermal Sediment.</title>
        <authorList>
            <person name="Zhou Z."/>
            <person name="Liu Y."/>
            <person name="Xu W."/>
            <person name="Pan J."/>
            <person name="Luo Z.H."/>
            <person name="Li M."/>
        </authorList>
    </citation>
    <scope>NUCLEOTIDE SEQUENCE [LARGE SCALE GENOMIC DNA]</scope>
    <source>
        <strain evidence="3">SpSt-1179</strain>
    </source>
</reference>
<dbReference type="Gene3D" id="3.40.50.2300">
    <property type="match status" value="2"/>
</dbReference>
<dbReference type="CDD" id="cd19963">
    <property type="entry name" value="PBP1_BMP-like"/>
    <property type="match status" value="1"/>
</dbReference>
<organism evidence="3">
    <name type="scientific">Mesotoga infera</name>
    <dbReference type="NCBI Taxonomy" id="1236046"/>
    <lineage>
        <taxon>Bacteria</taxon>
        <taxon>Thermotogati</taxon>
        <taxon>Thermotogota</taxon>
        <taxon>Thermotogae</taxon>
        <taxon>Kosmotogales</taxon>
        <taxon>Kosmotogaceae</taxon>
        <taxon>Mesotoga</taxon>
    </lineage>
</organism>
<sequence>MKTILIAVLALLASILLAEPLGIAFVYVGSVDDGGWTQKHDEGRQYIEKVFGNRIETSCIENVTEGEQDLEVLRGFAEREVRLVFSTSFGFMDDVVEVAKDFPGTIFMHCSGYKTAENLGTYFGRIYEPAYLTGLIAGKMTKSDLIGYVATFKIPEVIRGINAFAIGVSKTNPDAKIHVIWTETWFDPSSEEEAADALLDLGADVIAQSQDSPAAVQAAGQRGVYAIGYNTDMSAFSPDTFLTSPVWDWGIFYERMINEVIDDKWISSQYWGGIGDGVVDIVMSELVPDDLMNLVKNERKRIIESDYYPFEGPLIDQEGNTRYSKGETPTDEELLAMDWFVDNVVGSPK</sequence>
<name>A0A7C1GU52_9BACT</name>
<evidence type="ECO:0000313" key="3">
    <source>
        <dbReference type="EMBL" id="HDP78420.1"/>
    </source>
</evidence>
<dbReference type="GO" id="GO:0005886">
    <property type="term" value="C:plasma membrane"/>
    <property type="evidence" value="ECO:0007669"/>
    <property type="project" value="InterPro"/>
</dbReference>
<evidence type="ECO:0000259" key="2">
    <source>
        <dbReference type="Pfam" id="PF02608"/>
    </source>
</evidence>
<gene>
    <name evidence="3" type="ORF">ENN47_09615</name>
</gene>
<comment type="caution">
    <text evidence="3">The sequence shown here is derived from an EMBL/GenBank/DDBJ whole genome shotgun (WGS) entry which is preliminary data.</text>
</comment>
<evidence type="ECO:0000256" key="1">
    <source>
        <dbReference type="ARBA" id="ARBA00022729"/>
    </source>
</evidence>
<proteinExistence type="predicted"/>
<dbReference type="EMBL" id="DSBT01000296">
    <property type="protein sequence ID" value="HDP78420.1"/>
    <property type="molecule type" value="Genomic_DNA"/>
</dbReference>
<dbReference type="AlphaFoldDB" id="A0A7C1GU52"/>
<keyword evidence="1" id="KW-0732">Signal</keyword>
<dbReference type="PANTHER" id="PTHR43208">
    <property type="entry name" value="ABC TRANSPORTER SUBSTRATE-BINDING PROTEIN"/>
    <property type="match status" value="1"/>
</dbReference>
<dbReference type="Proteomes" id="UP000886198">
    <property type="component" value="Unassembled WGS sequence"/>
</dbReference>
<accession>A0A7C1GU52</accession>
<dbReference type="InterPro" id="IPR052910">
    <property type="entry name" value="ABC-Purine-Binding"/>
</dbReference>
<dbReference type="Pfam" id="PF02608">
    <property type="entry name" value="Bmp"/>
    <property type="match status" value="1"/>
</dbReference>
<feature type="domain" description="ABC transporter substrate-binding protein PnrA-like" evidence="2">
    <location>
        <begin position="23"/>
        <end position="303"/>
    </location>
</feature>
<dbReference type="PANTHER" id="PTHR43208:SF1">
    <property type="entry name" value="ABC TRANSPORTER SUBSTRATE-BINDING PROTEIN"/>
    <property type="match status" value="1"/>
</dbReference>
<protein>
    <submittedName>
        <fullName evidence="3">BMP family ABC transporter substrate-binding protein</fullName>
    </submittedName>
</protein>
<dbReference type="InterPro" id="IPR003760">
    <property type="entry name" value="PnrA-like"/>
</dbReference>